<dbReference type="InterPro" id="IPR051478">
    <property type="entry name" value="Beta-lactamase-like_AB/R"/>
</dbReference>
<reference evidence="4 5" key="1">
    <citation type="journal article" date="2013" name="PLoS Genet.">
        <title>Genomic mechanisms accounting for the adaptation to parasitism in nematode-trapping fungi.</title>
        <authorList>
            <person name="Meerupati T."/>
            <person name="Andersson K.M."/>
            <person name="Friman E."/>
            <person name="Kumar D."/>
            <person name="Tunlid A."/>
            <person name="Ahren D."/>
        </authorList>
    </citation>
    <scope>NUCLEOTIDE SEQUENCE [LARGE SCALE GENOMIC DNA]</scope>
    <source>
        <strain evidence="4 5">CBS 200.50</strain>
    </source>
</reference>
<feature type="domain" description="Beta-lactamase-related" evidence="2">
    <location>
        <begin position="124"/>
        <end position="426"/>
    </location>
</feature>
<dbReference type="OrthoDB" id="6220758at2759"/>
<reference evidence="5" key="2">
    <citation type="submission" date="2013-04" db="EMBL/GenBank/DDBJ databases">
        <title>Genomic mechanisms accounting for the adaptation to parasitism in nematode-trapping fungi.</title>
        <authorList>
            <person name="Ahren D.G."/>
        </authorList>
    </citation>
    <scope>NUCLEOTIDE SEQUENCE [LARGE SCALE GENOMIC DNA]</scope>
    <source>
        <strain evidence="5">CBS 200.50</strain>
    </source>
</reference>
<dbReference type="SUPFAM" id="SSF56601">
    <property type="entry name" value="beta-lactamase/transpeptidase-like"/>
    <property type="match status" value="1"/>
</dbReference>
<accession>S8AA03</accession>
<gene>
    <name evidence="4" type="ORF">H072_6481</name>
</gene>
<organism evidence="4 5">
    <name type="scientific">Dactylellina haptotyla (strain CBS 200.50)</name>
    <name type="common">Nematode-trapping fungus</name>
    <name type="synonym">Monacrosporium haptotylum</name>
    <dbReference type="NCBI Taxonomy" id="1284197"/>
    <lineage>
        <taxon>Eukaryota</taxon>
        <taxon>Fungi</taxon>
        <taxon>Dikarya</taxon>
        <taxon>Ascomycota</taxon>
        <taxon>Pezizomycotina</taxon>
        <taxon>Orbiliomycetes</taxon>
        <taxon>Orbiliales</taxon>
        <taxon>Orbiliaceae</taxon>
        <taxon>Dactylellina</taxon>
    </lineage>
</organism>
<dbReference type="InterPro" id="IPR012338">
    <property type="entry name" value="Beta-lactam/transpept-like"/>
</dbReference>
<comment type="similarity">
    <text evidence="1">Belongs to the beta-lactamase family.</text>
</comment>
<dbReference type="Gene3D" id="3.40.710.10">
    <property type="entry name" value="DD-peptidase/beta-lactamase superfamily"/>
    <property type="match status" value="1"/>
</dbReference>
<protein>
    <submittedName>
        <fullName evidence="4">Uncharacterized protein</fullName>
    </submittedName>
</protein>
<dbReference type="STRING" id="1284197.S8AA03"/>
<dbReference type="eggNOG" id="ENOG502RX9C">
    <property type="taxonomic scope" value="Eukaryota"/>
</dbReference>
<dbReference type="Pfam" id="PF26335">
    <property type="entry name" value="ARB_00930_C"/>
    <property type="match status" value="1"/>
</dbReference>
<dbReference type="InterPro" id="IPR001466">
    <property type="entry name" value="Beta-lactam-related"/>
</dbReference>
<feature type="domain" description="Beta-lactamase-like ARB-00930-like C-terminal" evidence="3">
    <location>
        <begin position="449"/>
        <end position="608"/>
    </location>
</feature>
<keyword evidence="5" id="KW-1185">Reference proteome</keyword>
<evidence type="ECO:0000259" key="2">
    <source>
        <dbReference type="Pfam" id="PF00144"/>
    </source>
</evidence>
<dbReference type="AlphaFoldDB" id="S8AA03"/>
<evidence type="ECO:0000256" key="1">
    <source>
        <dbReference type="ARBA" id="ARBA00038473"/>
    </source>
</evidence>
<evidence type="ECO:0000313" key="5">
    <source>
        <dbReference type="Proteomes" id="UP000015100"/>
    </source>
</evidence>
<dbReference type="EMBL" id="AQGS01000454">
    <property type="protein sequence ID" value="EPS39734.1"/>
    <property type="molecule type" value="Genomic_DNA"/>
</dbReference>
<dbReference type="Proteomes" id="UP000015100">
    <property type="component" value="Unassembled WGS sequence"/>
</dbReference>
<evidence type="ECO:0000259" key="3">
    <source>
        <dbReference type="Pfam" id="PF26335"/>
    </source>
</evidence>
<dbReference type="OMA" id="VGLPWEI"/>
<comment type="caution">
    <text evidence="4">The sequence shown here is derived from an EMBL/GenBank/DDBJ whole genome shotgun (WGS) entry which is preliminary data.</text>
</comment>
<dbReference type="InterPro" id="IPR058664">
    <property type="entry name" value="ARB_00930-like_C"/>
</dbReference>
<name>S8AA03_DACHA</name>
<dbReference type="PANTHER" id="PTHR22935:SF95">
    <property type="entry name" value="BETA-LACTAMASE-LIKE 1-RELATED"/>
    <property type="match status" value="1"/>
</dbReference>
<dbReference type="HOGENOM" id="CLU_019706_2_0_1"/>
<dbReference type="Pfam" id="PF00144">
    <property type="entry name" value="Beta-lactamase"/>
    <property type="match status" value="1"/>
</dbReference>
<proteinExistence type="inferred from homology"/>
<evidence type="ECO:0000313" key="4">
    <source>
        <dbReference type="EMBL" id="EPS39734.1"/>
    </source>
</evidence>
<sequence length="626" mass="68444">MAMFHNKKFLNAMLHAVNGDIDINIEYSETIDFFLASPSFQRSHIPLRCAVEGALLPRPTAVSSHPAFKCASENLKGYFDAALAGKITAGFDTKNTSFAISLVSLQPGWPRPNKPIWTYTHLSPNNVKGTKKVAGDSQWLVGSVSKMFTDIVLLKSGVNVRDKITKYLPALNSTESLIDWNEITLEDLGDHLAGIPPNYGFPEVYQLIPLFQQLGLPPVEDSDFPPCNVEGLNRACIQQQFLEGMVKVNPATAVGERAVYSNLAFILISFALHNATGKNYTELLDELVIKPLNLNNTWESPGDNEKAVIPPVDNGWGLNYTLSVPAGGLYSSLNDLSAVALSILQKTLLPPSLVRKWLKSTSTTPNLSYSVGLPWEIYRTTNLTPEYPHTIDIYAKDGGAYGYVTRFGLIEQYGVGFIVLTAGDTEALYPIVEAAVSGLIAAVEEATRTEALKYTGVFSNGDNGAPVVANFSIDHGPGLKLNLLQRNGSDILEAIGIIWSSQPVSLGNLSPDFRLYPAEISRNEGLGQGAVVKEDWRLALEVTVPTGYDKGSQLPNNGAFTKPCPGWQTYDLLYYGGQPIDRVVFWLNVTTREVIGLEVPFLKSGVMKLDTEDQQAIVAKMQRANR</sequence>
<dbReference type="PANTHER" id="PTHR22935">
    <property type="entry name" value="PENICILLIN-BINDING PROTEIN"/>
    <property type="match status" value="1"/>
</dbReference>